<proteinExistence type="inferred from homology"/>
<evidence type="ECO:0000313" key="4">
    <source>
        <dbReference type="Proteomes" id="UP000295416"/>
    </source>
</evidence>
<accession>A0A4V2SNJ7</accession>
<dbReference type="PANTHER" id="PTHR11786">
    <property type="entry name" value="N-HYDROXYARYLAMINE O-ACETYLTRANSFERASE"/>
    <property type="match status" value="1"/>
</dbReference>
<dbReference type="RefSeq" id="WP_132743559.1">
    <property type="nucleotide sequence ID" value="NZ_SLXK01000002.1"/>
</dbReference>
<gene>
    <name evidence="3" type="ORF">EV207_1023</name>
</gene>
<name>A0A4V2SNJ7_9BACL</name>
<keyword evidence="3" id="KW-0808">Transferase</keyword>
<dbReference type="InterPro" id="IPR053710">
    <property type="entry name" value="Arylamine_NAT_domain_sf"/>
</dbReference>
<reference evidence="3 4" key="1">
    <citation type="submission" date="2019-03" db="EMBL/GenBank/DDBJ databases">
        <title>Genomic Encyclopedia of Type Strains, Phase IV (KMG-IV): sequencing the most valuable type-strain genomes for metagenomic binning, comparative biology and taxonomic classification.</title>
        <authorList>
            <person name="Goeker M."/>
        </authorList>
    </citation>
    <scope>NUCLEOTIDE SEQUENCE [LARGE SCALE GENOMIC DNA]</scope>
    <source>
        <strain evidence="3 4">DSM 19377</strain>
    </source>
</reference>
<organism evidence="3 4">
    <name type="scientific">Scopulibacillus darangshiensis</name>
    <dbReference type="NCBI Taxonomy" id="442528"/>
    <lineage>
        <taxon>Bacteria</taxon>
        <taxon>Bacillati</taxon>
        <taxon>Bacillota</taxon>
        <taxon>Bacilli</taxon>
        <taxon>Bacillales</taxon>
        <taxon>Sporolactobacillaceae</taxon>
        <taxon>Scopulibacillus</taxon>
    </lineage>
</organism>
<dbReference type="SUPFAM" id="SSF54001">
    <property type="entry name" value="Cysteine proteinases"/>
    <property type="match status" value="1"/>
</dbReference>
<comment type="similarity">
    <text evidence="1 2">Belongs to the arylamine N-acetyltransferase family.</text>
</comment>
<dbReference type="Gene3D" id="3.30.2140.20">
    <property type="match status" value="1"/>
</dbReference>
<evidence type="ECO:0000313" key="3">
    <source>
        <dbReference type="EMBL" id="TCP31516.1"/>
    </source>
</evidence>
<dbReference type="Proteomes" id="UP000295416">
    <property type="component" value="Unassembled WGS sequence"/>
</dbReference>
<dbReference type="InterPro" id="IPR038765">
    <property type="entry name" value="Papain-like_cys_pep_sf"/>
</dbReference>
<evidence type="ECO:0000256" key="2">
    <source>
        <dbReference type="RuleBase" id="RU003452"/>
    </source>
</evidence>
<dbReference type="InterPro" id="IPR001447">
    <property type="entry name" value="Arylamine_N-AcTrfase"/>
</dbReference>
<dbReference type="GO" id="GO:0016407">
    <property type="term" value="F:acetyltransferase activity"/>
    <property type="evidence" value="ECO:0007669"/>
    <property type="project" value="InterPro"/>
</dbReference>
<sequence length="249" mass="28573">MKIDQYLQRIGVDEIIAINLEYLKQLQFRHMLHIPFENLDVICHVPIPLDVETYYEKVVLNHRGGFCYELNGLFYWLLQNLGFKSRLVSGTINRPDGSWALAGSHACLIVEIDQPYLVDVGFGDSARTPLPLTGETREDVSGIYRVVKVKENIYDLQRQKDSYEWDTLYRIDSRPKKLTAFAEACHFNQTSPKSHFTQREIVSIGTMDGRITLSGNSLTITNNGKKEKVPVSVAEKTSILEKYFQIRLN</sequence>
<dbReference type="PRINTS" id="PR01543">
    <property type="entry name" value="ANATRNSFRASE"/>
</dbReference>
<dbReference type="Pfam" id="PF00797">
    <property type="entry name" value="Acetyltransf_2"/>
    <property type="match status" value="1"/>
</dbReference>
<evidence type="ECO:0000256" key="1">
    <source>
        <dbReference type="ARBA" id="ARBA00006547"/>
    </source>
</evidence>
<comment type="caution">
    <text evidence="3">The sequence shown here is derived from an EMBL/GenBank/DDBJ whole genome shotgun (WGS) entry which is preliminary data.</text>
</comment>
<dbReference type="OrthoDB" id="7181050at2"/>
<dbReference type="EMBL" id="SLXK01000002">
    <property type="protein sequence ID" value="TCP31516.1"/>
    <property type="molecule type" value="Genomic_DNA"/>
</dbReference>
<protein>
    <submittedName>
        <fullName evidence="3">N-hydroxyarylamine O-acetyltransferase</fullName>
    </submittedName>
</protein>
<dbReference type="PANTHER" id="PTHR11786:SF0">
    <property type="entry name" value="ARYLAMINE N-ACETYLTRANSFERASE 4-RELATED"/>
    <property type="match status" value="1"/>
</dbReference>
<dbReference type="AlphaFoldDB" id="A0A4V2SNJ7"/>
<keyword evidence="4" id="KW-1185">Reference proteome</keyword>